<reference evidence="3 4" key="1">
    <citation type="submission" date="2018-03" db="EMBL/GenBank/DDBJ databases">
        <title>Genome sequence of Clostridium luticellarii DSM 29923.</title>
        <authorList>
            <person name="Poehlein A."/>
            <person name="Daniel R."/>
        </authorList>
    </citation>
    <scope>NUCLEOTIDE SEQUENCE [LARGE SCALE GENOMIC DNA]</scope>
    <source>
        <strain evidence="3 4">DSM 29923</strain>
    </source>
</reference>
<dbReference type="CDD" id="cd04301">
    <property type="entry name" value="NAT_SF"/>
    <property type="match status" value="1"/>
</dbReference>
<dbReference type="InterPro" id="IPR000182">
    <property type="entry name" value="GNAT_dom"/>
</dbReference>
<dbReference type="InterPro" id="IPR050769">
    <property type="entry name" value="NAT_camello-type"/>
</dbReference>
<dbReference type="Gene3D" id="3.40.630.30">
    <property type="match status" value="1"/>
</dbReference>
<keyword evidence="1 3" id="KW-0808">Transferase</keyword>
<feature type="domain" description="N-acetyltransferase" evidence="2">
    <location>
        <begin position="1"/>
        <end position="166"/>
    </location>
</feature>
<dbReference type="PANTHER" id="PTHR13947">
    <property type="entry name" value="GNAT FAMILY N-ACETYLTRANSFERASE"/>
    <property type="match status" value="1"/>
</dbReference>
<dbReference type="PROSITE" id="PS51186">
    <property type="entry name" value="GNAT"/>
    <property type="match status" value="1"/>
</dbReference>
<dbReference type="OrthoDB" id="9796381at2"/>
<sequence>MVRKASMEDIVNIMKIINRTIEEMHSYNNDQWDENYPRKEDFINDIEKKNLFVLEREEKLGGFVCINKVEPVEYERLNWTLDEDAAIIHRMAVNPDYRRIGIGTELLKFAAEFALKNNIRYLKTDTYSVNTKMNSLFKKCGYSFIGEINFLRKDKPFNCYEKILQISEREKNEKCSESKKCEAGRRNSQSCSTFCGI</sequence>
<dbReference type="PANTHER" id="PTHR13947:SF37">
    <property type="entry name" value="LD18367P"/>
    <property type="match status" value="1"/>
</dbReference>
<protein>
    <submittedName>
        <fullName evidence="3">Acetyltransferase</fullName>
    </submittedName>
</protein>
<organism evidence="3 4">
    <name type="scientific">Clostridium luticellarii</name>
    <dbReference type="NCBI Taxonomy" id="1691940"/>
    <lineage>
        <taxon>Bacteria</taxon>
        <taxon>Bacillati</taxon>
        <taxon>Bacillota</taxon>
        <taxon>Clostridia</taxon>
        <taxon>Eubacteriales</taxon>
        <taxon>Clostridiaceae</taxon>
        <taxon>Clostridium</taxon>
    </lineage>
</organism>
<evidence type="ECO:0000259" key="2">
    <source>
        <dbReference type="PROSITE" id="PS51186"/>
    </source>
</evidence>
<dbReference type="EMBL" id="PVXP01000018">
    <property type="protein sequence ID" value="PRR85348.1"/>
    <property type="molecule type" value="Genomic_DNA"/>
</dbReference>
<gene>
    <name evidence="3" type="ORF">CLLU_16290</name>
</gene>
<dbReference type="InterPro" id="IPR016181">
    <property type="entry name" value="Acyl_CoA_acyltransferase"/>
</dbReference>
<comment type="caution">
    <text evidence="3">The sequence shown here is derived from an EMBL/GenBank/DDBJ whole genome shotgun (WGS) entry which is preliminary data.</text>
</comment>
<dbReference type="GO" id="GO:0008080">
    <property type="term" value="F:N-acetyltransferase activity"/>
    <property type="evidence" value="ECO:0007669"/>
    <property type="project" value="InterPro"/>
</dbReference>
<name>A0A2T0BN83_9CLOT</name>
<dbReference type="SUPFAM" id="SSF55729">
    <property type="entry name" value="Acyl-CoA N-acyltransferases (Nat)"/>
    <property type="match status" value="1"/>
</dbReference>
<evidence type="ECO:0000313" key="4">
    <source>
        <dbReference type="Proteomes" id="UP000237798"/>
    </source>
</evidence>
<keyword evidence="4" id="KW-1185">Reference proteome</keyword>
<dbReference type="RefSeq" id="WP_106009233.1">
    <property type="nucleotide sequence ID" value="NZ_JALCPJ010000022.1"/>
</dbReference>
<dbReference type="AlphaFoldDB" id="A0A2T0BN83"/>
<evidence type="ECO:0000256" key="1">
    <source>
        <dbReference type="ARBA" id="ARBA00022679"/>
    </source>
</evidence>
<accession>A0A2T0BN83</accession>
<dbReference type="Pfam" id="PF00583">
    <property type="entry name" value="Acetyltransf_1"/>
    <property type="match status" value="1"/>
</dbReference>
<proteinExistence type="predicted"/>
<evidence type="ECO:0000313" key="3">
    <source>
        <dbReference type="EMBL" id="PRR85348.1"/>
    </source>
</evidence>
<dbReference type="Proteomes" id="UP000237798">
    <property type="component" value="Unassembled WGS sequence"/>
</dbReference>